<dbReference type="InterPro" id="IPR036680">
    <property type="entry name" value="SPOR-like_sf"/>
</dbReference>
<proteinExistence type="predicted"/>
<gene>
    <name evidence="1" type="ORF">LPC04_27995</name>
</gene>
<dbReference type="RefSeq" id="WP_275685630.1">
    <property type="nucleotide sequence ID" value="NZ_JAJLJH010000016.1"/>
</dbReference>
<evidence type="ECO:0000313" key="1">
    <source>
        <dbReference type="EMBL" id="MCK9689578.1"/>
    </source>
</evidence>
<organism evidence="1 2">
    <name type="scientific">Scleromatobacter humisilvae</name>
    <dbReference type="NCBI Taxonomy" id="2897159"/>
    <lineage>
        <taxon>Bacteria</taxon>
        <taxon>Pseudomonadati</taxon>
        <taxon>Pseudomonadota</taxon>
        <taxon>Betaproteobacteria</taxon>
        <taxon>Burkholderiales</taxon>
        <taxon>Sphaerotilaceae</taxon>
        <taxon>Scleromatobacter</taxon>
    </lineage>
</organism>
<evidence type="ECO:0000313" key="2">
    <source>
        <dbReference type="Proteomes" id="UP001139353"/>
    </source>
</evidence>
<evidence type="ECO:0008006" key="3">
    <source>
        <dbReference type="Google" id="ProtNLM"/>
    </source>
</evidence>
<comment type="caution">
    <text evidence="1">The sequence shown here is derived from an EMBL/GenBank/DDBJ whole genome shotgun (WGS) entry which is preliminary data.</text>
</comment>
<accession>A0A9X1YQR3</accession>
<name>A0A9X1YQR3_9BURK</name>
<dbReference type="SUPFAM" id="SSF110997">
    <property type="entry name" value="Sporulation related repeat"/>
    <property type="match status" value="1"/>
</dbReference>
<dbReference type="EMBL" id="JAJLJH010000016">
    <property type="protein sequence ID" value="MCK9689578.1"/>
    <property type="molecule type" value="Genomic_DNA"/>
</dbReference>
<dbReference type="AlphaFoldDB" id="A0A9X1YQR3"/>
<sequence>MLRALVLLFALVNAGLYFWLHSDPQALQPDREPQRLGHQVSPDAVQVLPDVAASAVHGAASAASTISRADSGAAVAATLTLSTRSGETALDCAETPALDDAQFAALKAALAKAGVPAEAIAERRQPQDGAWIVYLGRFADAQTWQQKADELRKLDVKFERVNTPGTLAPGLSLGQFKSQAEAGKKLDALTGQGVRGARIVVLTAPTMQRHLQVRAADPAWHHATGAQRFDSCPLDAPSST</sequence>
<keyword evidence="2" id="KW-1185">Reference proteome</keyword>
<dbReference type="Proteomes" id="UP001139353">
    <property type="component" value="Unassembled WGS sequence"/>
</dbReference>
<protein>
    <recommendedName>
        <fullName evidence="3">SPOR domain-containing protein</fullName>
    </recommendedName>
</protein>
<dbReference type="GO" id="GO:0042834">
    <property type="term" value="F:peptidoglycan binding"/>
    <property type="evidence" value="ECO:0007669"/>
    <property type="project" value="InterPro"/>
</dbReference>
<reference evidence="1" key="1">
    <citation type="submission" date="2021-11" db="EMBL/GenBank/DDBJ databases">
        <title>BS-T2-15 a new species belonging to the Comamonadaceae family isolated from the soil of a French oak forest.</title>
        <authorList>
            <person name="Mieszkin S."/>
            <person name="Alain K."/>
        </authorList>
    </citation>
    <scope>NUCLEOTIDE SEQUENCE</scope>
    <source>
        <strain evidence="1">BS-T2-15</strain>
    </source>
</reference>